<dbReference type="Gene3D" id="3.30.420.40">
    <property type="match status" value="2"/>
</dbReference>
<dbReference type="Proteomes" id="UP001500943">
    <property type="component" value="Unassembled WGS sequence"/>
</dbReference>
<accession>A0ABN1VRX3</accession>
<comment type="similarity">
    <text evidence="1">Belongs to the ROK (NagC/XylR) family.</text>
</comment>
<dbReference type="Gene3D" id="1.10.10.10">
    <property type="entry name" value="Winged helix-like DNA-binding domain superfamily/Winged helix DNA-binding domain"/>
    <property type="match status" value="1"/>
</dbReference>
<gene>
    <name evidence="2" type="ORF">GCM10009655_18170</name>
</gene>
<dbReference type="PANTHER" id="PTHR18964">
    <property type="entry name" value="ROK (REPRESSOR, ORF, KINASE) FAMILY"/>
    <property type="match status" value="1"/>
</dbReference>
<dbReference type="RefSeq" id="WP_343925174.1">
    <property type="nucleotide sequence ID" value="NZ_BAAAKW010000031.1"/>
</dbReference>
<comment type="caution">
    <text evidence="2">The sequence shown here is derived from an EMBL/GenBank/DDBJ whole genome shotgun (WGS) entry which is preliminary data.</text>
</comment>
<evidence type="ECO:0000256" key="1">
    <source>
        <dbReference type="ARBA" id="ARBA00006479"/>
    </source>
</evidence>
<dbReference type="PANTHER" id="PTHR18964:SF149">
    <property type="entry name" value="BIFUNCTIONAL UDP-N-ACETYLGLUCOSAMINE 2-EPIMERASE_N-ACETYLMANNOSAMINE KINASE"/>
    <property type="match status" value="1"/>
</dbReference>
<reference evidence="2 3" key="1">
    <citation type="journal article" date="2019" name="Int. J. Syst. Evol. Microbiol.">
        <title>The Global Catalogue of Microorganisms (GCM) 10K type strain sequencing project: providing services to taxonomists for standard genome sequencing and annotation.</title>
        <authorList>
            <consortium name="The Broad Institute Genomics Platform"/>
            <consortium name="The Broad Institute Genome Sequencing Center for Infectious Disease"/>
            <person name="Wu L."/>
            <person name="Ma J."/>
        </authorList>
    </citation>
    <scope>NUCLEOTIDE SEQUENCE [LARGE SCALE GENOMIC DNA]</scope>
    <source>
        <strain evidence="2 3">JCM 12762</strain>
    </source>
</reference>
<protein>
    <submittedName>
        <fullName evidence="2">ROK family transcriptional regulator</fullName>
    </submittedName>
</protein>
<dbReference type="InterPro" id="IPR000600">
    <property type="entry name" value="ROK"/>
</dbReference>
<dbReference type="InterPro" id="IPR043129">
    <property type="entry name" value="ATPase_NBD"/>
</dbReference>
<sequence length="426" mass="44184">MNADVRAELRGNNFDVVRRRNLSILLGRVHAVGGISRAQMTRETGLNRSTIADLVAELVQLGLVVEAGPDQTSLVGRPSSVVVPSENIVAITVNPEVDAVTIGLVGLGGRVIRQVRYDTGRVLSAREAVNISAAVIAGMKGELDSNYRTVGIGIAAPALVRESDGVLSLAPHLGWIDEPIGDMMREATGYVVYVGNDASLGAIAESVRGAGVDGQELIYLNGGASGIGGGVITGGALMTGTSGYAGEIGHTLVNTNGIDCHCGAVGCLETEVRQEPLLEALGLDLSQPDRLDALLKERYAAGDGAVVEIVDYQISFLARALANVVNIFNPEIIVLGGFLASLLEVAEESLTRQMRRSALEEPGLAVRFVKATFGDEILTLGAAELVFSHLIADPAATMRPARGAAVVDAAVAASTSPTPGAETHPA</sequence>
<keyword evidence="3" id="KW-1185">Reference proteome</keyword>
<name>A0ABN1VRX3_9MICO</name>
<dbReference type="InterPro" id="IPR036390">
    <property type="entry name" value="WH_DNA-bd_sf"/>
</dbReference>
<evidence type="ECO:0000313" key="3">
    <source>
        <dbReference type="Proteomes" id="UP001500943"/>
    </source>
</evidence>
<dbReference type="Pfam" id="PF00480">
    <property type="entry name" value="ROK"/>
    <property type="match status" value="1"/>
</dbReference>
<dbReference type="SUPFAM" id="SSF53067">
    <property type="entry name" value="Actin-like ATPase domain"/>
    <property type="match status" value="1"/>
</dbReference>
<dbReference type="SUPFAM" id="SSF46785">
    <property type="entry name" value="Winged helix' DNA-binding domain"/>
    <property type="match status" value="1"/>
</dbReference>
<dbReference type="InterPro" id="IPR036388">
    <property type="entry name" value="WH-like_DNA-bd_sf"/>
</dbReference>
<organism evidence="2 3">
    <name type="scientific">Rhodoglobus aureus</name>
    <dbReference type="NCBI Taxonomy" id="191497"/>
    <lineage>
        <taxon>Bacteria</taxon>
        <taxon>Bacillati</taxon>
        <taxon>Actinomycetota</taxon>
        <taxon>Actinomycetes</taxon>
        <taxon>Micrococcales</taxon>
        <taxon>Microbacteriaceae</taxon>
        <taxon>Rhodoglobus</taxon>
    </lineage>
</organism>
<dbReference type="EMBL" id="BAAAKW010000031">
    <property type="protein sequence ID" value="GAA1219073.1"/>
    <property type="molecule type" value="Genomic_DNA"/>
</dbReference>
<proteinExistence type="inferred from homology"/>
<evidence type="ECO:0000313" key="2">
    <source>
        <dbReference type="EMBL" id="GAA1219073.1"/>
    </source>
</evidence>